<comment type="caution">
    <text evidence="2">The sequence shown here is derived from an EMBL/GenBank/DDBJ whole genome shotgun (WGS) entry which is preliminary data.</text>
</comment>
<dbReference type="EMBL" id="JAQQWI010000016">
    <property type="protein sequence ID" value="KAK8009198.1"/>
    <property type="molecule type" value="Genomic_DNA"/>
</dbReference>
<keyword evidence="3" id="KW-1185">Reference proteome</keyword>
<protein>
    <submittedName>
        <fullName evidence="2">Uncharacterized protein</fullName>
    </submittedName>
</protein>
<keyword evidence="1" id="KW-0812">Transmembrane</keyword>
<evidence type="ECO:0000313" key="2">
    <source>
        <dbReference type="EMBL" id="KAK8009198.1"/>
    </source>
</evidence>
<accession>A0ABR1RG65</accession>
<keyword evidence="1" id="KW-1133">Transmembrane helix</keyword>
<proteinExistence type="predicted"/>
<gene>
    <name evidence="2" type="ORF">PG991_011749</name>
</gene>
<name>A0ABR1RG65_9PEZI</name>
<evidence type="ECO:0000313" key="3">
    <source>
        <dbReference type="Proteomes" id="UP001396898"/>
    </source>
</evidence>
<organism evidence="2 3">
    <name type="scientific">Apiospora marii</name>
    <dbReference type="NCBI Taxonomy" id="335849"/>
    <lineage>
        <taxon>Eukaryota</taxon>
        <taxon>Fungi</taxon>
        <taxon>Dikarya</taxon>
        <taxon>Ascomycota</taxon>
        <taxon>Pezizomycotina</taxon>
        <taxon>Sordariomycetes</taxon>
        <taxon>Xylariomycetidae</taxon>
        <taxon>Amphisphaeriales</taxon>
        <taxon>Apiosporaceae</taxon>
        <taxon>Apiospora</taxon>
    </lineage>
</organism>
<sequence>MATDKHANSSQQSHYSDLELAAHHPYLGIEVQTQQWGHTQSGVPISEEKQAHIPAAAENRRRVLGLTVPIFWSLTIALALIIAGAIGGGLGGGLSAKRGATSLEKPAQQVSDSGTVTKMLPIVIPTIVPTDGGCDDRNKNINGTTYTPLEKVNGNTGAMAGITLQGQASPQTFQQLCDTDYPDRDTDPGVHDLLSFFAATFEDCMLACALYNRQFQQNGIATKGHSDPGGQWYCTGVSIMKTGKFLSVVYRVQARTTMYLVPADCHLRLLVGGRCYLKHKDAPTYDFKNDTSTPTISTSGILIGGLS</sequence>
<reference evidence="2 3" key="1">
    <citation type="submission" date="2023-01" db="EMBL/GenBank/DDBJ databases">
        <title>Analysis of 21 Apiospora genomes using comparative genomics revels a genus with tremendous synthesis potential of carbohydrate active enzymes and secondary metabolites.</title>
        <authorList>
            <person name="Sorensen T."/>
        </authorList>
    </citation>
    <scope>NUCLEOTIDE SEQUENCE [LARGE SCALE GENOMIC DNA]</scope>
    <source>
        <strain evidence="2 3">CBS 20057</strain>
    </source>
</reference>
<dbReference type="Proteomes" id="UP001396898">
    <property type="component" value="Unassembled WGS sequence"/>
</dbReference>
<keyword evidence="1" id="KW-0472">Membrane</keyword>
<evidence type="ECO:0000256" key="1">
    <source>
        <dbReference type="SAM" id="Phobius"/>
    </source>
</evidence>
<feature type="transmembrane region" description="Helical" evidence="1">
    <location>
        <begin position="70"/>
        <end position="96"/>
    </location>
</feature>